<sequence>MSYGYPPDNQGGGYGGPHGGYGYGQQPGYGQPDPGYGQPNPGYAQPQPGYTDYNQAYGYQQPGYAPYQAPGTNGLAVTAMILGILGFVTCGATSVLAVIFGHVALGQVKRTGEQGHGMALTGVILGWILTGLWLLYWIAFLTLGWGAWWTATTTSSL</sequence>
<gene>
    <name evidence="4" type="ORF">FHX40_2704</name>
</gene>
<dbReference type="Pfam" id="PF13828">
    <property type="entry name" value="DUF4190"/>
    <property type="match status" value="1"/>
</dbReference>
<evidence type="ECO:0000259" key="3">
    <source>
        <dbReference type="Pfam" id="PF13828"/>
    </source>
</evidence>
<feature type="compositionally biased region" description="Gly residues" evidence="1">
    <location>
        <begin position="10"/>
        <end position="27"/>
    </location>
</feature>
<dbReference type="EMBL" id="VFPQ01000001">
    <property type="protein sequence ID" value="TQM75980.1"/>
    <property type="molecule type" value="Genomic_DNA"/>
</dbReference>
<dbReference type="InterPro" id="IPR025241">
    <property type="entry name" value="DUF4190"/>
</dbReference>
<feature type="transmembrane region" description="Helical" evidence="2">
    <location>
        <begin position="117"/>
        <end position="139"/>
    </location>
</feature>
<dbReference type="AlphaFoldDB" id="A0A543IZH6"/>
<dbReference type="OrthoDB" id="4374883at2"/>
<proteinExistence type="predicted"/>
<evidence type="ECO:0000256" key="2">
    <source>
        <dbReference type="SAM" id="Phobius"/>
    </source>
</evidence>
<reference evidence="4 5" key="1">
    <citation type="submission" date="2019-06" db="EMBL/GenBank/DDBJ databases">
        <title>Sequencing the genomes of 1000 actinobacteria strains.</title>
        <authorList>
            <person name="Klenk H.-P."/>
        </authorList>
    </citation>
    <scope>NUCLEOTIDE SEQUENCE [LARGE SCALE GENOMIC DNA]</scope>
    <source>
        <strain evidence="4 5">DSM 43186</strain>
    </source>
</reference>
<comment type="caution">
    <text evidence="4">The sequence shown here is derived from an EMBL/GenBank/DDBJ whole genome shotgun (WGS) entry which is preliminary data.</text>
</comment>
<name>A0A543IZH6_9ACTN</name>
<organism evidence="4 5">
    <name type="scientific">Thermopolyspora flexuosa</name>
    <dbReference type="NCBI Taxonomy" id="103836"/>
    <lineage>
        <taxon>Bacteria</taxon>
        <taxon>Bacillati</taxon>
        <taxon>Actinomycetota</taxon>
        <taxon>Actinomycetes</taxon>
        <taxon>Streptosporangiales</taxon>
        <taxon>Streptosporangiaceae</taxon>
        <taxon>Thermopolyspora</taxon>
    </lineage>
</organism>
<dbReference type="RefSeq" id="WP_142259917.1">
    <property type="nucleotide sequence ID" value="NZ_BMPV01000001.1"/>
</dbReference>
<accession>A0A543IZH6</accession>
<keyword evidence="2" id="KW-1133">Transmembrane helix</keyword>
<feature type="transmembrane region" description="Helical" evidence="2">
    <location>
        <begin position="75"/>
        <end position="105"/>
    </location>
</feature>
<keyword evidence="2" id="KW-0472">Membrane</keyword>
<keyword evidence="2" id="KW-0812">Transmembrane</keyword>
<protein>
    <submittedName>
        <fullName evidence="4">Uncharacterized protein DUF4190</fullName>
    </submittedName>
</protein>
<keyword evidence="5" id="KW-1185">Reference proteome</keyword>
<evidence type="ECO:0000313" key="4">
    <source>
        <dbReference type="EMBL" id="TQM75980.1"/>
    </source>
</evidence>
<feature type="region of interest" description="Disordered" evidence="1">
    <location>
        <begin position="1"/>
        <end position="44"/>
    </location>
</feature>
<feature type="domain" description="DUF4190" evidence="3">
    <location>
        <begin position="75"/>
        <end position="136"/>
    </location>
</feature>
<feature type="compositionally biased region" description="Low complexity" evidence="1">
    <location>
        <begin position="28"/>
        <end position="43"/>
    </location>
</feature>
<evidence type="ECO:0000313" key="5">
    <source>
        <dbReference type="Proteomes" id="UP000319213"/>
    </source>
</evidence>
<dbReference type="Proteomes" id="UP000319213">
    <property type="component" value="Unassembled WGS sequence"/>
</dbReference>
<evidence type="ECO:0000256" key="1">
    <source>
        <dbReference type="SAM" id="MobiDB-lite"/>
    </source>
</evidence>